<feature type="compositionally biased region" description="Basic and acidic residues" evidence="2">
    <location>
        <begin position="192"/>
        <end position="206"/>
    </location>
</feature>
<evidence type="ECO:0000313" key="3">
    <source>
        <dbReference type="EMBL" id="KXB06759.1"/>
    </source>
</evidence>
<accession>A0A133VJZ7</accession>
<comment type="caution">
    <text evidence="3">The sequence shown here is derived from an EMBL/GenBank/DDBJ whole genome shotgun (WGS) entry which is preliminary data.</text>
</comment>
<keyword evidence="1" id="KW-0175">Coiled coil</keyword>
<name>A0A133VJZ7_9EURY</name>
<dbReference type="AlphaFoldDB" id="A0A133VJZ7"/>
<feature type="region of interest" description="Disordered" evidence="2">
    <location>
        <begin position="136"/>
        <end position="213"/>
    </location>
</feature>
<organism evidence="3 4">
    <name type="scientific">candidate division MSBL1 archaeon SCGC-AAA382C18</name>
    <dbReference type="NCBI Taxonomy" id="1698281"/>
    <lineage>
        <taxon>Archaea</taxon>
        <taxon>Methanobacteriati</taxon>
        <taxon>Methanobacteriota</taxon>
        <taxon>candidate division MSBL1</taxon>
    </lineage>
</organism>
<evidence type="ECO:0000256" key="2">
    <source>
        <dbReference type="SAM" id="MobiDB-lite"/>
    </source>
</evidence>
<feature type="compositionally biased region" description="Gly residues" evidence="2">
    <location>
        <begin position="175"/>
        <end position="185"/>
    </location>
</feature>
<keyword evidence="4" id="KW-1185">Reference proteome</keyword>
<proteinExistence type="predicted"/>
<gene>
    <name evidence="3" type="ORF">AKJ52_01680</name>
</gene>
<evidence type="ECO:0000313" key="4">
    <source>
        <dbReference type="Proteomes" id="UP000070404"/>
    </source>
</evidence>
<sequence length="213" mass="22474">MFTKQMKATSLVTLTLIVGLLVTGVVGFADGRSPEEGIMEDTYIELLAPKVGLNSAELDEKMDEAMEQAAAEGERPISENYLEILASELNTDVDQLKTTMTETKVEAASKLEEEGTISTELADTFKERAANFPFGYQGANQGNGQRAAMANTDGSGNQYGPNDGSGTAAQPEDGSGYGPGNGAGNDGVCDEDGPHGRRADDDDQSRGRGRGRN</sequence>
<protein>
    <submittedName>
        <fullName evidence="3">Uncharacterized protein</fullName>
    </submittedName>
</protein>
<evidence type="ECO:0000256" key="1">
    <source>
        <dbReference type="SAM" id="Coils"/>
    </source>
</evidence>
<feature type="coiled-coil region" evidence="1">
    <location>
        <begin position="55"/>
        <end position="106"/>
    </location>
</feature>
<dbReference type="EMBL" id="LHYF01000025">
    <property type="protein sequence ID" value="KXB06759.1"/>
    <property type="molecule type" value="Genomic_DNA"/>
</dbReference>
<reference evidence="3 4" key="1">
    <citation type="journal article" date="2016" name="Sci. Rep.">
        <title>Metabolic traits of an uncultured archaeal lineage -MSBL1- from brine pools of the Red Sea.</title>
        <authorList>
            <person name="Mwirichia R."/>
            <person name="Alam I."/>
            <person name="Rashid M."/>
            <person name="Vinu M."/>
            <person name="Ba-Alawi W."/>
            <person name="Anthony Kamau A."/>
            <person name="Kamanda Ngugi D."/>
            <person name="Goker M."/>
            <person name="Klenk H.P."/>
            <person name="Bajic V."/>
            <person name="Stingl U."/>
        </authorList>
    </citation>
    <scope>NUCLEOTIDE SEQUENCE [LARGE SCALE GENOMIC DNA]</scope>
    <source>
        <strain evidence="3">SCGC-AAA382C18</strain>
    </source>
</reference>
<dbReference type="Proteomes" id="UP000070404">
    <property type="component" value="Unassembled WGS sequence"/>
</dbReference>
<feature type="compositionally biased region" description="Polar residues" evidence="2">
    <location>
        <begin position="152"/>
        <end position="168"/>
    </location>
</feature>